<protein>
    <recommendedName>
        <fullName evidence="2">Ubiquitin-activating enzyme E1 FCCH domain-containing protein</fullName>
    </recommendedName>
</protein>
<feature type="non-terminal residue" evidence="1">
    <location>
        <position position="597"/>
    </location>
</feature>
<organism evidence="1">
    <name type="scientific">marine sediment metagenome</name>
    <dbReference type="NCBI Taxonomy" id="412755"/>
    <lineage>
        <taxon>unclassified sequences</taxon>
        <taxon>metagenomes</taxon>
        <taxon>ecological metagenomes</taxon>
    </lineage>
</organism>
<dbReference type="Gene3D" id="2.60.120.260">
    <property type="entry name" value="Galactose-binding domain-like"/>
    <property type="match status" value="1"/>
</dbReference>
<dbReference type="AlphaFoldDB" id="A0A0F9ILL0"/>
<proteinExistence type="predicted"/>
<evidence type="ECO:0008006" key="2">
    <source>
        <dbReference type="Google" id="ProtNLM"/>
    </source>
</evidence>
<comment type="caution">
    <text evidence="1">The sequence shown here is derived from an EMBL/GenBank/DDBJ whole genome shotgun (WGS) entry which is preliminary data.</text>
</comment>
<gene>
    <name evidence="1" type="ORF">LCGC14_1643020</name>
</gene>
<reference evidence="1" key="1">
    <citation type="journal article" date="2015" name="Nature">
        <title>Complex archaea that bridge the gap between prokaryotes and eukaryotes.</title>
        <authorList>
            <person name="Spang A."/>
            <person name="Saw J.H."/>
            <person name="Jorgensen S.L."/>
            <person name="Zaremba-Niedzwiedzka K."/>
            <person name="Martijn J."/>
            <person name="Lind A.E."/>
            <person name="van Eijk R."/>
            <person name="Schleper C."/>
            <person name="Guy L."/>
            <person name="Ettema T.J."/>
        </authorList>
    </citation>
    <scope>NUCLEOTIDE SEQUENCE</scope>
</reference>
<sequence length="597" mass="64354">MPVKENHVQQTFNAGVLSPRMHARTDFERYAAGLKICTNFIPLVQGGARRRSGTRWVGEVADSTKITTLIPFQFSDQQGYQLQFGDEIVRFHRDQGTLSISDTDAVVLNGTFNTDLTSWSDQDSGGGISSWDAGGGNGRMKLVGGAGVAARRQSFAVGAGNQANLHALKFKIITDGVTLRVGTSAGGQELIADTLYDPGWHVVTFTPGATPIYIEFREDAATTSYVDDVSLIDDAPLSVDSPYDELDVYLLDYAQSADVMWITHQSYKPHTMQRFSDTSWSLTTFDPTADPFTTATNYPGTVTLFESRVVFGGTLTEPDTFWGSKSGDFADMTVGVADDDGFKFTPATDKVNAIQWMLSAKRLVLGTFGEEISVSGGGADEPITPSNIDVDPETSHGSERIRPVKAGQAAIFAQAGGKKLQEFSFDDVALAFKSENLTILAEHLFNLPGVKLAQLIYQQEPEGIVWAITDDGLLHSMTYDKRQKVVAWATHIIGGSFDAGVIGVVPAVVEAISTIRGTTGEVDEVWMIVKRTIDGVQKRYIEIIDDIGGITYPQVLIDAALQYNGRIDTATLTPGATTGNGVTFTASTSTFVAGDVG</sequence>
<evidence type="ECO:0000313" key="1">
    <source>
        <dbReference type="EMBL" id="KKM20679.1"/>
    </source>
</evidence>
<accession>A0A0F9ILL0</accession>
<name>A0A0F9ILL0_9ZZZZ</name>
<dbReference type="EMBL" id="LAZR01013714">
    <property type="protein sequence ID" value="KKM20679.1"/>
    <property type="molecule type" value="Genomic_DNA"/>
</dbReference>